<feature type="domain" description="Thioredoxin" evidence="1">
    <location>
        <begin position="4"/>
        <end position="160"/>
    </location>
</feature>
<dbReference type="InterPro" id="IPR013766">
    <property type="entry name" value="Thioredoxin_domain"/>
</dbReference>
<comment type="caution">
    <text evidence="2">The sequence shown here is derived from an EMBL/GenBank/DDBJ whole genome shotgun (WGS) entry which is preliminary data.</text>
</comment>
<dbReference type="Proteomes" id="UP000637002">
    <property type="component" value="Unassembled WGS sequence"/>
</dbReference>
<proteinExistence type="predicted"/>
<reference evidence="2" key="1">
    <citation type="journal article" date="2014" name="Int. J. Syst. Evol. Microbiol.">
        <title>Complete genome sequence of Corynebacterium casei LMG S-19264T (=DSM 44701T), isolated from a smear-ripened cheese.</title>
        <authorList>
            <consortium name="US DOE Joint Genome Institute (JGI-PGF)"/>
            <person name="Walter F."/>
            <person name="Albersmeier A."/>
            <person name="Kalinowski J."/>
            <person name="Ruckert C."/>
        </authorList>
    </citation>
    <scope>NUCLEOTIDE SEQUENCE</scope>
    <source>
        <strain evidence="2">CGMCC 1.12919</strain>
    </source>
</reference>
<dbReference type="EMBL" id="BMGG01000007">
    <property type="protein sequence ID" value="GGC76462.1"/>
    <property type="molecule type" value="Genomic_DNA"/>
</dbReference>
<sequence length="163" mass="18105">MARSIAGQSAPELEVSYWIDAAGNERQPVTLKELGARHRLLFFYQHWCSGCHSHGFPTLQALVKEPRTKCVAYAAIQTVFEGSSVNTPGTLPLDQERYGLKIPFGHEDRSSLGLYPTTMENYRTGGTPWFVAIDPAGIVRQDGFAIDVHRFIRAIAENSPTVQ</sequence>
<dbReference type="SUPFAM" id="SSF52833">
    <property type="entry name" value="Thioredoxin-like"/>
    <property type="match status" value="1"/>
</dbReference>
<name>A0A916UMN2_9HYPH</name>
<gene>
    <name evidence="2" type="ORF">GCM10010994_38480</name>
</gene>
<dbReference type="Gene3D" id="3.40.30.10">
    <property type="entry name" value="Glutaredoxin"/>
    <property type="match status" value="1"/>
</dbReference>
<dbReference type="AlphaFoldDB" id="A0A916UMN2"/>
<protein>
    <recommendedName>
        <fullName evidence="1">Thioredoxin domain-containing protein</fullName>
    </recommendedName>
</protein>
<reference evidence="2" key="2">
    <citation type="submission" date="2020-09" db="EMBL/GenBank/DDBJ databases">
        <authorList>
            <person name="Sun Q."/>
            <person name="Zhou Y."/>
        </authorList>
    </citation>
    <scope>NUCLEOTIDE SEQUENCE</scope>
    <source>
        <strain evidence="2">CGMCC 1.12919</strain>
    </source>
</reference>
<dbReference type="InterPro" id="IPR036249">
    <property type="entry name" value="Thioredoxin-like_sf"/>
</dbReference>
<evidence type="ECO:0000259" key="1">
    <source>
        <dbReference type="PROSITE" id="PS51352"/>
    </source>
</evidence>
<accession>A0A916UMN2</accession>
<organism evidence="2 3">
    <name type="scientific">Chelatococcus reniformis</name>
    <dbReference type="NCBI Taxonomy" id="1494448"/>
    <lineage>
        <taxon>Bacteria</taxon>
        <taxon>Pseudomonadati</taxon>
        <taxon>Pseudomonadota</taxon>
        <taxon>Alphaproteobacteria</taxon>
        <taxon>Hyphomicrobiales</taxon>
        <taxon>Chelatococcaceae</taxon>
        <taxon>Chelatococcus</taxon>
    </lineage>
</organism>
<evidence type="ECO:0000313" key="2">
    <source>
        <dbReference type="EMBL" id="GGC76462.1"/>
    </source>
</evidence>
<dbReference type="PROSITE" id="PS51352">
    <property type="entry name" value="THIOREDOXIN_2"/>
    <property type="match status" value="1"/>
</dbReference>
<evidence type="ECO:0000313" key="3">
    <source>
        <dbReference type="Proteomes" id="UP000637002"/>
    </source>
</evidence>
<keyword evidence="3" id="KW-1185">Reference proteome</keyword>